<name>A0A8J5UU06_9ASCO</name>
<feature type="region of interest" description="Disordered" evidence="1">
    <location>
        <begin position="86"/>
        <end position="117"/>
    </location>
</feature>
<dbReference type="GeneID" id="73472955"/>
<feature type="compositionally biased region" description="Low complexity" evidence="1">
    <location>
        <begin position="92"/>
        <end position="114"/>
    </location>
</feature>
<evidence type="ECO:0000313" key="2">
    <source>
        <dbReference type="EMBL" id="KAG7660334.1"/>
    </source>
</evidence>
<dbReference type="AlphaFoldDB" id="A0A8J5UU06"/>
<protein>
    <submittedName>
        <fullName evidence="2">Uncharacterized protein</fullName>
    </submittedName>
</protein>
<dbReference type="RefSeq" id="XP_049260568.1">
    <property type="nucleotide sequence ID" value="XM_049410296.1"/>
</dbReference>
<evidence type="ECO:0000313" key="3">
    <source>
        <dbReference type="Proteomes" id="UP000694255"/>
    </source>
</evidence>
<comment type="caution">
    <text evidence="2">The sequence shown here is derived from an EMBL/GenBank/DDBJ whole genome shotgun (WGS) entry which is preliminary data.</text>
</comment>
<accession>A0A8J5UU06</accession>
<evidence type="ECO:0000256" key="1">
    <source>
        <dbReference type="SAM" id="MobiDB-lite"/>
    </source>
</evidence>
<proteinExistence type="predicted"/>
<sequence length="150" mass="17101">MKVPLTMTEVLEGIDDEVRVIITRTGKPEKNASDSNIEKAFDLQVKGYNKRRHRRSKGSYIKFWNLFSEKLMEDSVILDFKDEVTKKKRRSNNSNSSITTTTTATSSNSNKSQTPQSSQCLWQRTLLVTVSRIEGIEEGQVVELSPWTLS</sequence>
<dbReference type="EMBL" id="JAGSYN010000328">
    <property type="protein sequence ID" value="KAG7660334.1"/>
    <property type="molecule type" value="Genomic_DNA"/>
</dbReference>
<keyword evidence="3" id="KW-1185">Reference proteome</keyword>
<organism evidence="2 3">
    <name type="scientific">[Candida] subhashii</name>
    <dbReference type="NCBI Taxonomy" id="561895"/>
    <lineage>
        <taxon>Eukaryota</taxon>
        <taxon>Fungi</taxon>
        <taxon>Dikarya</taxon>
        <taxon>Ascomycota</taxon>
        <taxon>Saccharomycotina</taxon>
        <taxon>Pichiomycetes</taxon>
        <taxon>Debaryomycetaceae</taxon>
        <taxon>Spathaspora</taxon>
    </lineage>
</organism>
<dbReference type="Proteomes" id="UP000694255">
    <property type="component" value="Unassembled WGS sequence"/>
</dbReference>
<reference evidence="2 3" key="1">
    <citation type="journal article" date="2021" name="DNA Res.">
        <title>Genome analysis of Candida subhashii reveals its hybrid nature and dual mitochondrial genome conformations.</title>
        <authorList>
            <person name="Mixao V."/>
            <person name="Hegedusova E."/>
            <person name="Saus E."/>
            <person name="Pryszcz L.P."/>
            <person name="Cillingova A."/>
            <person name="Nosek J."/>
            <person name="Gabaldon T."/>
        </authorList>
    </citation>
    <scope>NUCLEOTIDE SEQUENCE [LARGE SCALE GENOMIC DNA]</scope>
    <source>
        <strain evidence="2 3">CBS 10753</strain>
    </source>
</reference>
<gene>
    <name evidence="2" type="ORF">J8A68_006156</name>
</gene>